<evidence type="ECO:0000313" key="1">
    <source>
        <dbReference type="EMBL" id="MFC4675056.1"/>
    </source>
</evidence>
<reference evidence="2" key="1">
    <citation type="journal article" date="2019" name="Int. J. Syst. Evol. Microbiol.">
        <title>The Global Catalogue of Microorganisms (GCM) 10K type strain sequencing project: providing services to taxonomists for standard genome sequencing and annotation.</title>
        <authorList>
            <consortium name="The Broad Institute Genomics Platform"/>
            <consortium name="The Broad Institute Genome Sequencing Center for Infectious Disease"/>
            <person name="Wu L."/>
            <person name="Ma J."/>
        </authorList>
    </citation>
    <scope>NUCLEOTIDE SEQUENCE [LARGE SCALE GENOMIC DNA]</scope>
    <source>
        <strain evidence="2">CCUG 66188</strain>
    </source>
</reference>
<proteinExistence type="predicted"/>
<protein>
    <submittedName>
        <fullName evidence="1">Uncharacterized protein</fullName>
    </submittedName>
</protein>
<dbReference type="RefSeq" id="WP_379997913.1">
    <property type="nucleotide sequence ID" value="NZ_JBHSGN010000090.1"/>
</dbReference>
<keyword evidence="2" id="KW-1185">Reference proteome</keyword>
<evidence type="ECO:0000313" key="2">
    <source>
        <dbReference type="Proteomes" id="UP001596023"/>
    </source>
</evidence>
<organism evidence="1 2">
    <name type="scientific">Dysgonomonas termitidis</name>
    <dbReference type="NCBI Taxonomy" id="1516126"/>
    <lineage>
        <taxon>Bacteria</taxon>
        <taxon>Pseudomonadati</taxon>
        <taxon>Bacteroidota</taxon>
        <taxon>Bacteroidia</taxon>
        <taxon>Bacteroidales</taxon>
        <taxon>Dysgonomonadaceae</taxon>
        <taxon>Dysgonomonas</taxon>
    </lineage>
</organism>
<accession>A0ABV9KYG1</accession>
<gene>
    <name evidence="1" type="ORF">ACFO6W_15245</name>
</gene>
<dbReference type="Proteomes" id="UP001596023">
    <property type="component" value="Unassembled WGS sequence"/>
</dbReference>
<comment type="caution">
    <text evidence="1">The sequence shown here is derived from an EMBL/GenBank/DDBJ whole genome shotgun (WGS) entry which is preliminary data.</text>
</comment>
<dbReference type="EMBL" id="JBHSGN010000090">
    <property type="protein sequence ID" value="MFC4675056.1"/>
    <property type="molecule type" value="Genomic_DNA"/>
</dbReference>
<sequence>MLFGRYVTVPEDYFQIGIRQKIVNDQYAYMFATPEKAMCDMIVTTRNLRLQSVKAMREYIEEDLRIDLSAIESFDTDIIRQCIATRKKNIELTQLLKLLER</sequence>
<name>A0ABV9KYG1_9BACT</name>